<keyword evidence="3" id="KW-0677">Repeat</keyword>
<dbReference type="Proteomes" id="UP000022433">
    <property type="component" value="Unassembled WGS sequence"/>
</dbReference>
<dbReference type="PANTHER" id="PTHR43300:SF11">
    <property type="entry name" value="ACETYLTRANSFERASE RV3034C-RELATED"/>
    <property type="match status" value="1"/>
</dbReference>
<evidence type="ECO:0000256" key="4">
    <source>
        <dbReference type="ARBA" id="ARBA00023315"/>
    </source>
</evidence>
<dbReference type="InterPro" id="IPR001451">
    <property type="entry name" value="Hexapep"/>
</dbReference>
<dbReference type="InterPro" id="IPR050179">
    <property type="entry name" value="Trans_hexapeptide_repeat"/>
</dbReference>
<dbReference type="EMBL" id="JGEA01000033">
    <property type="protein sequence ID" value="EYA12759.1"/>
    <property type="molecule type" value="Genomic_DNA"/>
</dbReference>
<dbReference type="AlphaFoldDB" id="A0AAN4MWM6"/>
<dbReference type="RefSeq" id="WP_050440934.1">
    <property type="nucleotide sequence ID" value="NZ_JGEA01000033.1"/>
</dbReference>
<dbReference type="Gene3D" id="2.160.10.10">
    <property type="entry name" value="Hexapeptide repeat proteins"/>
    <property type="match status" value="1"/>
</dbReference>
<dbReference type="GO" id="GO:0016746">
    <property type="term" value="F:acyltransferase activity"/>
    <property type="evidence" value="ECO:0007669"/>
    <property type="project" value="UniProtKB-KW"/>
</dbReference>
<comment type="caution">
    <text evidence="5">The sequence shown here is derived from an EMBL/GenBank/DDBJ whole genome shotgun (WGS) entry which is preliminary data.</text>
</comment>
<proteinExistence type="inferred from homology"/>
<evidence type="ECO:0000313" key="5">
    <source>
        <dbReference type="EMBL" id="EYA12759.1"/>
    </source>
</evidence>
<evidence type="ECO:0000256" key="1">
    <source>
        <dbReference type="ARBA" id="ARBA00007274"/>
    </source>
</evidence>
<protein>
    <submittedName>
        <fullName evidence="5">Bacterial transferase hexapeptide family protein</fullName>
    </submittedName>
</protein>
<dbReference type="CDD" id="cd03349">
    <property type="entry name" value="LbH_XAT"/>
    <property type="match status" value="1"/>
</dbReference>
<dbReference type="PROSITE" id="PS00101">
    <property type="entry name" value="HEXAPEP_TRANSFERASES"/>
    <property type="match status" value="1"/>
</dbReference>
<evidence type="ECO:0000313" key="6">
    <source>
        <dbReference type="Proteomes" id="UP000022433"/>
    </source>
</evidence>
<dbReference type="SUPFAM" id="SSF51161">
    <property type="entry name" value="Trimeric LpxA-like enzymes"/>
    <property type="match status" value="1"/>
</dbReference>
<accession>A0AAN4MWM6</accession>
<name>A0AAN4MWM6_BACFG</name>
<sequence>MSKILLNIKKCINLILLVLYRASIRFKLRKNKNSFDSSNYFYGGNNICIINTKWGKHSGIGGYAEIIDTLVGNFTNISSWAKIGIRDHIHTNFLICDFVYKDNDHIMPPGISSFEDYWVKIGNDVWVGTNVTILRGVEVGDGAVIAAGSVVTKSIPPYAIVGGIPAKFIKWRFPFEVREKLLEIKWWDWDDDLIKEKKDYLQNLVGFDMDKYKIEYRKRKEDLFY</sequence>
<dbReference type="PANTHER" id="PTHR43300">
    <property type="entry name" value="ACETYLTRANSFERASE"/>
    <property type="match status" value="1"/>
</dbReference>
<reference evidence="5 6" key="1">
    <citation type="submission" date="2014-02" db="EMBL/GenBank/DDBJ databases">
        <authorList>
            <person name="Sears C."/>
            <person name="Carroll K."/>
            <person name="Sack B.R."/>
            <person name="Qadri F."/>
            <person name="Myers L.L."/>
            <person name="Chung G.-T."/>
            <person name="Escheverria P."/>
            <person name="Fraser C.M."/>
            <person name="Sadzewicz L."/>
            <person name="Shefchek K.A."/>
            <person name="Tallon L."/>
            <person name="Das S.P."/>
            <person name="Daugherty S."/>
            <person name="Mongodin E.F."/>
        </authorList>
    </citation>
    <scope>NUCLEOTIDE SEQUENCE [LARGE SCALE GENOMIC DNA]</scope>
    <source>
        <strain evidence="5 6">1007-1-F #10</strain>
    </source>
</reference>
<evidence type="ECO:0000256" key="3">
    <source>
        <dbReference type="ARBA" id="ARBA00022737"/>
    </source>
</evidence>
<evidence type="ECO:0000256" key="2">
    <source>
        <dbReference type="ARBA" id="ARBA00022679"/>
    </source>
</evidence>
<dbReference type="Pfam" id="PF00132">
    <property type="entry name" value="Hexapep"/>
    <property type="match status" value="1"/>
</dbReference>
<keyword evidence="4" id="KW-0012">Acyltransferase</keyword>
<dbReference type="InterPro" id="IPR011004">
    <property type="entry name" value="Trimer_LpxA-like_sf"/>
</dbReference>
<organism evidence="5 6">
    <name type="scientific">Bacteroides fragilis str. 1007-1-F #10</name>
    <dbReference type="NCBI Taxonomy" id="1339295"/>
    <lineage>
        <taxon>Bacteria</taxon>
        <taxon>Pseudomonadati</taxon>
        <taxon>Bacteroidota</taxon>
        <taxon>Bacteroidia</taxon>
        <taxon>Bacteroidales</taxon>
        <taxon>Bacteroidaceae</taxon>
        <taxon>Bacteroides</taxon>
    </lineage>
</organism>
<gene>
    <name evidence="5" type="ORF">M104_4294</name>
</gene>
<keyword evidence="2 5" id="KW-0808">Transferase</keyword>
<comment type="similarity">
    <text evidence="1">Belongs to the transferase hexapeptide repeat family.</text>
</comment>
<dbReference type="InterPro" id="IPR018357">
    <property type="entry name" value="Hexapep_transf_CS"/>
</dbReference>